<organism evidence="1 2">
    <name type="scientific">Hymenobacter yonginensis</name>
    <dbReference type="NCBI Taxonomy" id="748197"/>
    <lineage>
        <taxon>Bacteria</taxon>
        <taxon>Pseudomonadati</taxon>
        <taxon>Bacteroidota</taxon>
        <taxon>Cytophagia</taxon>
        <taxon>Cytophagales</taxon>
        <taxon>Hymenobacteraceae</taxon>
        <taxon>Hymenobacter</taxon>
    </lineage>
</organism>
<evidence type="ECO:0008006" key="3">
    <source>
        <dbReference type="Google" id="ProtNLM"/>
    </source>
</evidence>
<evidence type="ECO:0000313" key="2">
    <source>
        <dbReference type="Proteomes" id="UP001211872"/>
    </source>
</evidence>
<dbReference type="Gene3D" id="3.30.450.40">
    <property type="match status" value="1"/>
</dbReference>
<name>A0ABY7PUW2_9BACT</name>
<dbReference type="EMBL" id="CP115396">
    <property type="protein sequence ID" value="WBO86422.1"/>
    <property type="molecule type" value="Genomic_DNA"/>
</dbReference>
<protein>
    <recommendedName>
        <fullName evidence="3">GAF domain-containing protein</fullName>
    </recommendedName>
</protein>
<evidence type="ECO:0000313" key="1">
    <source>
        <dbReference type="EMBL" id="WBO86422.1"/>
    </source>
</evidence>
<proteinExistence type="predicted"/>
<dbReference type="Proteomes" id="UP001211872">
    <property type="component" value="Chromosome"/>
</dbReference>
<dbReference type="RefSeq" id="WP_270129015.1">
    <property type="nucleotide sequence ID" value="NZ_CP115396.1"/>
</dbReference>
<gene>
    <name evidence="1" type="ORF">O9Z63_09195</name>
</gene>
<accession>A0ABY7PUW2</accession>
<dbReference type="PANTHER" id="PTHR43102">
    <property type="entry name" value="SLR1143 PROTEIN"/>
    <property type="match status" value="1"/>
</dbReference>
<keyword evidence="2" id="KW-1185">Reference proteome</keyword>
<dbReference type="SUPFAM" id="SSF55781">
    <property type="entry name" value="GAF domain-like"/>
    <property type="match status" value="1"/>
</dbReference>
<dbReference type="PANTHER" id="PTHR43102:SF2">
    <property type="entry name" value="GAF DOMAIN-CONTAINING PROTEIN"/>
    <property type="match status" value="1"/>
</dbReference>
<reference evidence="1 2" key="1">
    <citation type="journal article" date="2011" name="Int. J. Syst. Evol. Microbiol.">
        <title>Hymenobacter yonginensis sp. nov., isolated from a mesotrophic artificial lake.</title>
        <authorList>
            <person name="Joung Y."/>
            <person name="Cho S.H."/>
            <person name="Kim H."/>
            <person name="Kim S.B."/>
            <person name="Joh K."/>
        </authorList>
    </citation>
    <scope>NUCLEOTIDE SEQUENCE [LARGE SCALE GENOMIC DNA]</scope>
    <source>
        <strain evidence="1 2">KCTC 22745</strain>
    </source>
</reference>
<sequence>MSLEFPKSLIPENEATRLRTLHHYQIVNTTAEPIFDDYVAWSAQLFNTPISLISLVDDDYVHFKALTGAEGVPGLVRGDSMCSAAILLDEPVVTGDYSAQSCSLISTDVAQTLGLNFYAGSALRMPDGSRIGMLAVIGREARGLSPVETGVLSQLAGLVSRTIELRLAYLNSQQPDTWDAAQQELAENLDENAALARYLTTRNGSINLDDDDVLALVERRLKSVAKVLDRRMAELPAAA</sequence>
<dbReference type="InterPro" id="IPR029016">
    <property type="entry name" value="GAF-like_dom_sf"/>
</dbReference>